<evidence type="ECO:0000313" key="1">
    <source>
        <dbReference type="EMBL" id="GGO81955.1"/>
    </source>
</evidence>
<dbReference type="AlphaFoldDB" id="A0A917ZFC1"/>
<dbReference type="RefSeq" id="WP_188860663.1">
    <property type="nucleotide sequence ID" value="NZ_BMLT01000005.1"/>
</dbReference>
<proteinExistence type="predicted"/>
<name>A0A917ZFC1_9GAMM</name>
<dbReference type="EMBL" id="BMLT01000005">
    <property type="protein sequence ID" value="GGO81955.1"/>
    <property type="molecule type" value="Genomic_DNA"/>
</dbReference>
<gene>
    <name evidence="1" type="ORF">GCM10011348_22160</name>
</gene>
<evidence type="ECO:0000313" key="2">
    <source>
        <dbReference type="Proteomes" id="UP000599578"/>
    </source>
</evidence>
<dbReference type="Proteomes" id="UP000599578">
    <property type="component" value="Unassembled WGS sequence"/>
</dbReference>
<accession>A0A917ZFC1</accession>
<reference evidence="1 2" key="1">
    <citation type="journal article" date="2014" name="Int. J. Syst. Evol. Microbiol.">
        <title>Complete genome sequence of Corynebacterium casei LMG S-19264T (=DSM 44701T), isolated from a smear-ripened cheese.</title>
        <authorList>
            <consortium name="US DOE Joint Genome Institute (JGI-PGF)"/>
            <person name="Walter F."/>
            <person name="Albersmeier A."/>
            <person name="Kalinowski J."/>
            <person name="Ruckert C."/>
        </authorList>
    </citation>
    <scope>NUCLEOTIDE SEQUENCE [LARGE SCALE GENOMIC DNA]</scope>
    <source>
        <strain evidence="1 2">CGMCC 1.7286</strain>
    </source>
</reference>
<comment type="caution">
    <text evidence="1">The sequence shown here is derived from an EMBL/GenBank/DDBJ whole genome shotgun (WGS) entry which is preliminary data.</text>
</comment>
<sequence>MNPWLQKIGQRTQHGTDKTDITPFVSFVDQSPGAFSENWRLSEPYEDAPGHYRLVEPGADETQPRLLFAEDLQDLPLLKDDRDFVNRLLGRCSMNQRHDRLSHYHDLWVKAHAQEPLAHRRENAGRYAANSWLLTQAK</sequence>
<organism evidence="1 2">
    <name type="scientific">Marinobacterium nitratireducens</name>
    <dbReference type="NCBI Taxonomy" id="518897"/>
    <lineage>
        <taxon>Bacteria</taxon>
        <taxon>Pseudomonadati</taxon>
        <taxon>Pseudomonadota</taxon>
        <taxon>Gammaproteobacteria</taxon>
        <taxon>Oceanospirillales</taxon>
        <taxon>Oceanospirillaceae</taxon>
        <taxon>Marinobacterium</taxon>
    </lineage>
</organism>
<protein>
    <submittedName>
        <fullName evidence="1">Uncharacterized protein</fullName>
    </submittedName>
</protein>
<keyword evidence="2" id="KW-1185">Reference proteome</keyword>